<dbReference type="RefSeq" id="WP_072676850.1">
    <property type="nucleotide sequence ID" value="NZ_MPKY01000001.1"/>
</dbReference>
<name>A0A1M2UX78_MARNT</name>
<dbReference type="Proteomes" id="UP000183986">
    <property type="component" value="Unassembled WGS sequence"/>
</dbReference>
<organism evidence="2 3">
    <name type="scientific">Marinobacter nauticus</name>
    <name type="common">Marinobacter hydrocarbonoclasticus</name>
    <name type="synonym">Marinobacter aquaeolei</name>
    <dbReference type="NCBI Taxonomy" id="2743"/>
    <lineage>
        <taxon>Bacteria</taxon>
        <taxon>Pseudomonadati</taxon>
        <taxon>Pseudomonadota</taxon>
        <taxon>Gammaproteobacteria</taxon>
        <taxon>Pseudomonadales</taxon>
        <taxon>Marinobacteraceae</taxon>
        <taxon>Marinobacter</taxon>
    </lineage>
</organism>
<dbReference type="EMBL" id="MPKY01000001">
    <property type="protein sequence ID" value="OJS99882.1"/>
    <property type="molecule type" value="Genomic_DNA"/>
</dbReference>
<feature type="region of interest" description="Disordered" evidence="1">
    <location>
        <begin position="1"/>
        <end position="24"/>
    </location>
</feature>
<sequence>MAKLFSKRSKDSEGRAARESVEEREVVEFPERSRFVRTHESRLVNTSVGWFALTRDEDDLGPFATELLAEEALQEYLQTVAPREAREFSPILDNGVLLHDTESCKKRHCAFCIEAGVLADDNWSELIGQIDFLAGELE</sequence>
<dbReference type="OrthoDB" id="6371635at2"/>
<evidence type="ECO:0000313" key="2">
    <source>
        <dbReference type="EMBL" id="OJS99882.1"/>
    </source>
</evidence>
<accession>A0A1M2UX78</accession>
<dbReference type="AlphaFoldDB" id="A0A1M2UX78"/>
<gene>
    <name evidence="2" type="ORF">BEE62_07140</name>
</gene>
<feature type="compositionally biased region" description="Basic and acidic residues" evidence="1">
    <location>
        <begin position="8"/>
        <end position="24"/>
    </location>
</feature>
<keyword evidence="3" id="KW-1185">Reference proteome</keyword>
<reference evidence="2" key="1">
    <citation type="submission" date="2016-11" db="EMBL/GenBank/DDBJ databases">
        <title>Draft Genome Sequence of Marinobacter hydrocarbonoclasticus strain STW2, a polyaromatic aromatic hydrocarbon degrading and denitrifying bacterium from rhizosphere of Seagrass Enhalus acodoides.</title>
        <authorList>
            <person name="Ling J."/>
            <person name="Dong J."/>
        </authorList>
    </citation>
    <scope>NUCLEOTIDE SEQUENCE [LARGE SCALE GENOMIC DNA]</scope>
    <source>
        <strain evidence="2">STW2</strain>
    </source>
</reference>
<comment type="caution">
    <text evidence="2">The sequence shown here is derived from an EMBL/GenBank/DDBJ whole genome shotgun (WGS) entry which is preliminary data.</text>
</comment>
<evidence type="ECO:0000313" key="3">
    <source>
        <dbReference type="Proteomes" id="UP000183986"/>
    </source>
</evidence>
<proteinExistence type="predicted"/>
<protein>
    <submittedName>
        <fullName evidence="2">Uncharacterized protein</fullName>
    </submittedName>
</protein>
<evidence type="ECO:0000256" key="1">
    <source>
        <dbReference type="SAM" id="MobiDB-lite"/>
    </source>
</evidence>